<dbReference type="InterPro" id="IPR000719">
    <property type="entry name" value="Prot_kinase_dom"/>
</dbReference>
<feature type="transmembrane region" description="Helical" evidence="1">
    <location>
        <begin position="31"/>
        <end position="54"/>
    </location>
</feature>
<keyword evidence="1" id="KW-0472">Membrane</keyword>
<evidence type="ECO:0000313" key="4">
    <source>
        <dbReference type="Proteomes" id="UP000789901"/>
    </source>
</evidence>
<accession>A0ABN7UR82</accession>
<keyword evidence="1" id="KW-0812">Transmembrane</keyword>
<organism evidence="3 4">
    <name type="scientific">Gigaspora margarita</name>
    <dbReference type="NCBI Taxonomy" id="4874"/>
    <lineage>
        <taxon>Eukaryota</taxon>
        <taxon>Fungi</taxon>
        <taxon>Fungi incertae sedis</taxon>
        <taxon>Mucoromycota</taxon>
        <taxon>Glomeromycotina</taxon>
        <taxon>Glomeromycetes</taxon>
        <taxon>Diversisporales</taxon>
        <taxon>Gigasporaceae</taxon>
        <taxon>Gigaspora</taxon>
    </lineage>
</organism>
<dbReference type="Proteomes" id="UP000789901">
    <property type="component" value="Unassembled WGS sequence"/>
</dbReference>
<evidence type="ECO:0000256" key="1">
    <source>
        <dbReference type="SAM" id="Phobius"/>
    </source>
</evidence>
<dbReference type="InterPro" id="IPR011009">
    <property type="entry name" value="Kinase-like_dom_sf"/>
</dbReference>
<dbReference type="EMBL" id="CAJVQB010004763">
    <property type="protein sequence ID" value="CAG8644882.1"/>
    <property type="molecule type" value="Genomic_DNA"/>
</dbReference>
<protein>
    <submittedName>
        <fullName evidence="3">23136_t:CDS:1</fullName>
    </submittedName>
</protein>
<dbReference type="PROSITE" id="PS50011">
    <property type="entry name" value="PROTEIN_KINASE_DOM"/>
    <property type="match status" value="1"/>
</dbReference>
<evidence type="ECO:0000259" key="2">
    <source>
        <dbReference type="PROSITE" id="PS50011"/>
    </source>
</evidence>
<name>A0ABN7UR82_GIGMA</name>
<gene>
    <name evidence="3" type="ORF">GMARGA_LOCUS9043</name>
</gene>
<reference evidence="3 4" key="1">
    <citation type="submission" date="2021-06" db="EMBL/GenBank/DDBJ databases">
        <authorList>
            <person name="Kallberg Y."/>
            <person name="Tangrot J."/>
            <person name="Rosling A."/>
        </authorList>
    </citation>
    <scope>NUCLEOTIDE SEQUENCE [LARGE SCALE GENOMIC DNA]</scope>
    <source>
        <strain evidence="3 4">120-4 pot B 10/14</strain>
    </source>
</reference>
<feature type="domain" description="Protein kinase" evidence="2">
    <location>
        <begin position="172"/>
        <end position="413"/>
    </location>
</feature>
<dbReference type="Pfam" id="PF00069">
    <property type="entry name" value="Pkinase"/>
    <property type="match status" value="1"/>
</dbReference>
<keyword evidence="4" id="KW-1185">Reference proteome</keyword>
<evidence type="ECO:0000313" key="3">
    <source>
        <dbReference type="EMBL" id="CAG8644882.1"/>
    </source>
</evidence>
<keyword evidence="1" id="KW-1133">Transmembrane helix</keyword>
<sequence>MVLIKFIDDHVSTCINSAHLRRSHDYEIPSFLVYNVLVSVLVTTVLSILSLFFFKVLANRKVDNFDGYGIDRITIICSKLVKKFETIPTYAKELVPLINEPLLGKLPAIRSERFKYPILSNVIYSNKEDCQSEIAIYMSYILTEQFGYEVSDVKPEDMMHQIIDNLINTTFFLFSRHNNEGALQIEISRNTRDYGYPDFLLYNKNTLVLKRRKNFAQISAGWKIGFYTIDGTPEAASMPSRLVHLAGVFDLRNPCHWIKVISSIINIIHVLLTISPILPTDIIPLGRPLRLQPNLIIIFDYTSVTKEVSIKNLPYADDINARVKFLSSMENVSIDNDKRTTPEDEQQLKIMTKNVLAGLECLHEGGFVHRDIRKSNILYVISDNPANSCYVLIDWGKPGDKLTEWFKIGMMVY</sequence>
<comment type="caution">
    <text evidence="3">The sequence shown here is derived from an EMBL/GenBank/DDBJ whole genome shotgun (WGS) entry which is preliminary data.</text>
</comment>
<dbReference type="Gene3D" id="1.10.510.10">
    <property type="entry name" value="Transferase(Phosphotransferase) domain 1"/>
    <property type="match status" value="1"/>
</dbReference>
<dbReference type="SUPFAM" id="SSF56112">
    <property type="entry name" value="Protein kinase-like (PK-like)"/>
    <property type="match status" value="1"/>
</dbReference>
<proteinExistence type="predicted"/>